<evidence type="ECO:0000313" key="1">
    <source>
        <dbReference type="EMBL" id="MBA8853864.1"/>
    </source>
</evidence>
<organism evidence="1 2">
    <name type="scientific">Brucella intermedia</name>
    <dbReference type="NCBI Taxonomy" id="94625"/>
    <lineage>
        <taxon>Bacteria</taxon>
        <taxon>Pseudomonadati</taxon>
        <taxon>Pseudomonadota</taxon>
        <taxon>Alphaproteobacteria</taxon>
        <taxon>Hyphomicrobiales</taxon>
        <taxon>Brucellaceae</taxon>
        <taxon>Brucella/Ochrobactrum group</taxon>
        <taxon>Brucella</taxon>
    </lineage>
</organism>
<gene>
    <name evidence="1" type="ORF">FHW20_004850</name>
</gene>
<dbReference type="EMBL" id="JACGXG010000023">
    <property type="protein sequence ID" value="MBA8853864.1"/>
    <property type="molecule type" value="Genomic_DNA"/>
</dbReference>
<dbReference type="InterPro" id="IPR056123">
    <property type="entry name" value="DUF7706"/>
</dbReference>
<keyword evidence="2" id="KW-1185">Reference proteome</keyword>
<dbReference type="RefSeq" id="WP_182512282.1">
    <property type="nucleotide sequence ID" value="NZ_JACGXG010000023.1"/>
</dbReference>
<reference evidence="1 2" key="1">
    <citation type="submission" date="2020-07" db="EMBL/GenBank/DDBJ databases">
        <title>Genomic Encyclopedia of Type Strains, Phase IV (KMG-V): Genome sequencing to study the core and pangenomes of soil and plant-associated prokaryotes.</title>
        <authorList>
            <person name="Whitman W."/>
        </authorList>
    </citation>
    <scope>NUCLEOTIDE SEQUENCE [LARGE SCALE GENOMIC DNA]</scope>
    <source>
        <strain evidence="1 2">RH4WT92</strain>
    </source>
</reference>
<name>A0ABR6AX19_9HYPH</name>
<sequence length="55" mass="6366">MAGQDDQAWAFAEFLKRVLPEDFERRAADRTESNHMWDAGLEIQRSLAEKGFAPR</sequence>
<evidence type="ECO:0008006" key="3">
    <source>
        <dbReference type="Google" id="ProtNLM"/>
    </source>
</evidence>
<comment type="caution">
    <text evidence="1">The sequence shown here is derived from an EMBL/GenBank/DDBJ whole genome shotgun (WGS) entry which is preliminary data.</text>
</comment>
<dbReference type="Proteomes" id="UP000578622">
    <property type="component" value="Unassembled WGS sequence"/>
</dbReference>
<protein>
    <recommendedName>
        <fullName evidence="3">Acyl-CoA dehydrogenase</fullName>
    </recommendedName>
</protein>
<dbReference type="Pfam" id="PF24806">
    <property type="entry name" value="DUF7706"/>
    <property type="match status" value="1"/>
</dbReference>
<proteinExistence type="predicted"/>
<evidence type="ECO:0000313" key="2">
    <source>
        <dbReference type="Proteomes" id="UP000578622"/>
    </source>
</evidence>
<accession>A0ABR6AX19</accession>